<dbReference type="InterPro" id="IPR038729">
    <property type="entry name" value="Rad50/SbcC_AAA"/>
</dbReference>
<dbReference type="Pfam" id="PF13476">
    <property type="entry name" value="AAA_23"/>
    <property type="match status" value="1"/>
</dbReference>
<reference evidence="6 7" key="1">
    <citation type="submission" date="2024-02" db="EMBL/GenBank/DDBJ databases">
        <authorList>
            <person name="Daric V."/>
            <person name="Darras S."/>
        </authorList>
    </citation>
    <scope>NUCLEOTIDE SEQUENCE [LARGE SCALE GENOMIC DNA]</scope>
</reference>
<feature type="coiled-coil region" evidence="4">
    <location>
        <begin position="352"/>
        <end position="436"/>
    </location>
</feature>
<evidence type="ECO:0000313" key="7">
    <source>
        <dbReference type="Proteomes" id="UP001642483"/>
    </source>
</evidence>
<dbReference type="PANTHER" id="PTHR45916">
    <property type="entry name" value="STRUCTURAL MAINTENANCE OF CHROMOSOMES PROTEIN 5"/>
    <property type="match status" value="1"/>
</dbReference>
<evidence type="ECO:0000256" key="4">
    <source>
        <dbReference type="SAM" id="Coils"/>
    </source>
</evidence>
<protein>
    <recommendedName>
        <fullName evidence="2">Structural maintenance of chromosomes protein 5</fullName>
    </recommendedName>
</protein>
<dbReference type="PANTHER" id="PTHR45916:SF1">
    <property type="entry name" value="STRUCTURAL MAINTENANCE OF CHROMOSOMES PROTEIN 5"/>
    <property type="match status" value="1"/>
</dbReference>
<sequence length="1073" mass="124848">MDDEQSAVQSNATTTIRRKKNEGFVKGSIIRIALQNFLTYDHCSFRLNPKLNVIIGPNGTGKSSIVCAICLGLGGKTGVLARAKELVDYIKHGCDKAIIEIELCSPPNNYVIRREISQSSNGKATSIWVVNGNQVNVKQVEETVSKLNIKLANLCQFLPQERVADFAKMNKIELLENTELAICPLQMQEDHKWLKDFCNMEKILVINKNEKQSHLDKLVQKNQRVEKEALRFQERQKLISALEVVDQKRAWTIYSEARGEYYKHRDAFQHLKKKYSEAQQKTNPLEKEKDKLTNHMVDIDKNLKKKSEELKAVAAAAKQIHDKINEMDDKAQEKWDDYKEREKDEQMRLKKVEQFKLQISGWQKELEQLEEKNLQSEIDELSSKIRATLTEITHLEHEHAKISEEKRKTHEHIKTCEQKNAELNNLSKKRLEILRRRNKDCYNAIQWLRSNKSKFKSTIHEPIMLLIKMKNPSHAELIESHISMRDMFAFVCEDSDDNKKFIEEVREKQRLRINVVKAPRSNNGDLLKPSSFKPRTNLESLKKWGFTSYLRESFDAPEAVMAFLCKQYRVYDLPIGSAATKSVVDQVTQQSGLTLFYIPTLSSESPGCKYSVRRSKYSSNSIVGNSSLRKAEYLNINIDPFELEQIKQQTQKHIERLAYCAERNNELMTDRRRLEKQDNELKTQKKEILQQKNMRKNLENKIMLKQKNLEDLEKNTMNLEILKAKTQKSVHEVILKKKDFAVKFVHKIKACVDASITKGMTQAEYAHCLRKKTTAEEKIHQMKLENVELQKAAERAEMAKNEAQKRAKDLLAAAKKKTGGIVDEELRNKFNNLPNDLAEIEAKIYEYQARLDCCGETDPKAFDEFEARKKEIKFLESEVTHMLSHLQNKRDEMDKVKKRWLTPLREIISKINSHFSQYFAQMGCAGEVDLHAENENDFGKYGIRIRVKFRSSSSLQELNPFRQSGGERSVSTMLYLVALQSMHTCPFRLVDEINQGMDPNNERRVFEVIVRSSSEESTSQYFLITPKLLPNLTYNRHMSVHCVYNGPKMLPHNAWKVSRFIRRRRMLQYEDDD</sequence>
<evidence type="ECO:0000313" key="6">
    <source>
        <dbReference type="EMBL" id="CAK8680378.1"/>
    </source>
</evidence>
<evidence type="ECO:0000256" key="1">
    <source>
        <dbReference type="ARBA" id="ARBA00010171"/>
    </source>
</evidence>
<feature type="coiled-coil region" evidence="4">
    <location>
        <begin position="772"/>
        <end position="813"/>
    </location>
</feature>
<feature type="domain" description="Rad50/SbcC-type AAA" evidence="5">
    <location>
        <begin position="31"/>
        <end position="228"/>
    </location>
</feature>
<dbReference type="EMBL" id="CAWYQH010000068">
    <property type="protein sequence ID" value="CAK8680378.1"/>
    <property type="molecule type" value="Genomic_DNA"/>
</dbReference>
<proteinExistence type="inferred from homology"/>
<evidence type="ECO:0000256" key="2">
    <source>
        <dbReference type="ARBA" id="ARBA00018687"/>
    </source>
</evidence>
<organism evidence="6 7">
    <name type="scientific">Clavelina lepadiformis</name>
    <name type="common">Light-bulb sea squirt</name>
    <name type="synonym">Ascidia lepadiformis</name>
    <dbReference type="NCBI Taxonomy" id="159417"/>
    <lineage>
        <taxon>Eukaryota</taxon>
        <taxon>Metazoa</taxon>
        <taxon>Chordata</taxon>
        <taxon>Tunicata</taxon>
        <taxon>Ascidiacea</taxon>
        <taxon>Aplousobranchia</taxon>
        <taxon>Clavelinidae</taxon>
        <taxon>Clavelina</taxon>
    </lineage>
</organism>
<evidence type="ECO:0000259" key="5">
    <source>
        <dbReference type="Pfam" id="PF13476"/>
    </source>
</evidence>
<gene>
    <name evidence="6" type="ORF">CVLEPA_LOCUS10635</name>
</gene>
<comment type="caution">
    <text evidence="6">The sequence shown here is derived from an EMBL/GenBank/DDBJ whole genome shotgun (WGS) entry which is preliminary data.</text>
</comment>
<dbReference type="Proteomes" id="UP001642483">
    <property type="component" value="Unassembled WGS sequence"/>
</dbReference>
<dbReference type="InterPro" id="IPR027417">
    <property type="entry name" value="P-loop_NTPase"/>
</dbReference>
<feature type="coiled-coil region" evidence="4">
    <location>
        <begin position="664"/>
        <end position="729"/>
    </location>
</feature>
<feature type="coiled-coil region" evidence="4">
    <location>
        <begin position="208"/>
        <end position="235"/>
    </location>
</feature>
<keyword evidence="3 4" id="KW-0175">Coiled coil</keyword>
<dbReference type="SUPFAM" id="SSF52540">
    <property type="entry name" value="P-loop containing nucleoside triphosphate hydrolases"/>
    <property type="match status" value="1"/>
</dbReference>
<dbReference type="Gene3D" id="3.40.50.300">
    <property type="entry name" value="P-loop containing nucleotide triphosphate hydrolases"/>
    <property type="match status" value="2"/>
</dbReference>
<name>A0ABP0FL27_CLALP</name>
<evidence type="ECO:0000256" key="3">
    <source>
        <dbReference type="ARBA" id="ARBA00023054"/>
    </source>
</evidence>
<accession>A0ABP0FL27</accession>
<comment type="similarity">
    <text evidence="1">Belongs to the SMC family. SMC5 subfamily.</text>
</comment>
<keyword evidence="7" id="KW-1185">Reference proteome</keyword>